<evidence type="ECO:0000256" key="1">
    <source>
        <dbReference type="ARBA" id="ARBA00005010"/>
    </source>
</evidence>
<dbReference type="Pfam" id="PF14824">
    <property type="entry name" value="Sirohm_synth_M"/>
    <property type="match status" value="1"/>
</dbReference>
<evidence type="ECO:0000256" key="5">
    <source>
        <dbReference type="ARBA" id="ARBA00023244"/>
    </source>
</evidence>
<evidence type="ECO:0000256" key="3">
    <source>
        <dbReference type="ARBA" id="ARBA00023002"/>
    </source>
</evidence>
<evidence type="ECO:0000313" key="8">
    <source>
        <dbReference type="EMBL" id="KTD88420.1"/>
    </source>
</evidence>
<dbReference type="EMBL" id="LCZJ02000013">
    <property type="protein sequence ID" value="KTD88420.1"/>
    <property type="molecule type" value="Genomic_DNA"/>
</dbReference>
<dbReference type="Gene3D" id="1.10.8.610">
    <property type="entry name" value="SirC, precorrin-2 dehydrogenase, C-terminal helical domain-like"/>
    <property type="match status" value="1"/>
</dbReference>
<dbReference type="PANTHER" id="PTHR35330:SF1">
    <property type="entry name" value="SIROHEME BIOSYNTHESIS PROTEIN MET8"/>
    <property type="match status" value="1"/>
</dbReference>
<comment type="catalytic activity">
    <reaction evidence="6">
        <text>precorrin-2 + NAD(+) = sirohydrochlorin + NADH + 2 H(+)</text>
        <dbReference type="Rhea" id="RHEA:15613"/>
        <dbReference type="ChEBI" id="CHEBI:15378"/>
        <dbReference type="ChEBI" id="CHEBI:57540"/>
        <dbReference type="ChEBI" id="CHEBI:57945"/>
        <dbReference type="ChEBI" id="CHEBI:58351"/>
        <dbReference type="ChEBI" id="CHEBI:58827"/>
        <dbReference type="EC" id="1.3.1.76"/>
    </reaction>
</comment>
<reference evidence="8 9" key="1">
    <citation type="journal article" date="2015" name="Int. Biodeterior. Biodegradation">
        <title>Physiological and genetic screening methods for the isolation of methyl tert-butyl ether-degrading bacteria for bioremediation purposes.</title>
        <authorList>
            <person name="Guisado I.M."/>
            <person name="Purswani J."/>
            <person name="Gonzalez Lopez J."/>
            <person name="Pozo C."/>
        </authorList>
    </citation>
    <scope>NUCLEOTIDE SEQUENCE [LARGE SCALE GENOMIC DNA]</scope>
    <source>
        <strain evidence="8 9">SH7</strain>
    </source>
</reference>
<dbReference type="PANTHER" id="PTHR35330">
    <property type="entry name" value="SIROHEME BIOSYNTHESIS PROTEIN MET8"/>
    <property type="match status" value="1"/>
</dbReference>
<dbReference type="UniPathway" id="UPA00262">
    <property type="reaction ID" value="UER00222"/>
</dbReference>
<gene>
    <name evidence="8" type="ORF">UQ64_05135</name>
</gene>
<dbReference type="GO" id="GO:0019354">
    <property type="term" value="P:siroheme biosynthetic process"/>
    <property type="evidence" value="ECO:0007669"/>
    <property type="project" value="UniProtKB-UniPathway"/>
</dbReference>
<keyword evidence="4" id="KW-0520">NAD</keyword>
<keyword evidence="3" id="KW-0560">Oxidoreductase</keyword>
<dbReference type="InterPro" id="IPR028161">
    <property type="entry name" value="Met8-like"/>
</dbReference>
<dbReference type="AlphaFoldDB" id="A0A0W1B4D0"/>
<accession>A0A0W1B4D0</accession>
<dbReference type="EC" id="1.3.1.76" evidence="2"/>
<feature type="domain" description="Siroheme synthase central" evidence="7">
    <location>
        <begin position="120"/>
        <end position="142"/>
    </location>
</feature>
<dbReference type="InterPro" id="IPR036291">
    <property type="entry name" value="NAD(P)-bd_dom_sf"/>
</dbReference>
<dbReference type="OrthoDB" id="9773765at2"/>
<dbReference type="InterPro" id="IPR006367">
    <property type="entry name" value="Sirohaem_synthase_N"/>
</dbReference>
<dbReference type="GO" id="GO:0043115">
    <property type="term" value="F:precorrin-2 dehydrogenase activity"/>
    <property type="evidence" value="ECO:0007669"/>
    <property type="project" value="UniProtKB-EC"/>
</dbReference>
<evidence type="ECO:0000256" key="2">
    <source>
        <dbReference type="ARBA" id="ARBA00012400"/>
    </source>
</evidence>
<dbReference type="NCBIfam" id="TIGR01470">
    <property type="entry name" value="cysG_Nterm"/>
    <property type="match status" value="1"/>
</dbReference>
<name>A0A0W1B4D0_9BACL</name>
<sequence length="215" mass="23444">MTRYLPIMLDCEEQLIVVIGGGAVAERKVSGLLEAGAVVKVISPSLTDTFASLVKKGLVTWYDRPYAPGDLRGAFLVYAATNDRAVNEEVALDSRRLGIHVNVASHAEAGNFITPRVIRRGHLTVAVSTSGAGPLAAAKIKSVLEEALDAAYEPYLDFVHTMRTRIKEKESSAEVRGRLLRKLGALDVLNEMRNGSFIAWSPEDMDVWIASHRAE</sequence>
<evidence type="ECO:0000259" key="7">
    <source>
        <dbReference type="Pfam" id="PF14824"/>
    </source>
</evidence>
<keyword evidence="9" id="KW-1185">Reference proteome</keyword>
<dbReference type="SUPFAM" id="SSF51735">
    <property type="entry name" value="NAD(P)-binding Rossmann-fold domains"/>
    <property type="match status" value="1"/>
</dbReference>
<dbReference type="Gene3D" id="3.40.50.720">
    <property type="entry name" value="NAD(P)-binding Rossmann-like Domain"/>
    <property type="match status" value="1"/>
</dbReference>
<dbReference type="InterPro" id="IPR028281">
    <property type="entry name" value="Sirohaem_synthase_central"/>
</dbReference>
<dbReference type="GO" id="GO:0004325">
    <property type="term" value="F:ferrochelatase activity"/>
    <property type="evidence" value="ECO:0007669"/>
    <property type="project" value="InterPro"/>
</dbReference>
<comment type="caution">
    <text evidence="8">The sequence shown here is derived from an EMBL/GenBank/DDBJ whole genome shotgun (WGS) entry which is preliminary data.</text>
</comment>
<dbReference type="SUPFAM" id="SSF75615">
    <property type="entry name" value="Siroheme synthase middle domains-like"/>
    <property type="match status" value="1"/>
</dbReference>
<dbReference type="InterPro" id="IPR042518">
    <property type="entry name" value="SirC_C"/>
</dbReference>
<proteinExistence type="predicted"/>
<dbReference type="Proteomes" id="UP000054709">
    <property type="component" value="Unassembled WGS sequence"/>
</dbReference>
<dbReference type="Pfam" id="PF13241">
    <property type="entry name" value="NAD_binding_7"/>
    <property type="match status" value="1"/>
</dbReference>
<comment type="pathway">
    <text evidence="1">Porphyrin-containing compound metabolism; siroheme biosynthesis; sirohydrochlorin from precorrin-2: step 1/1.</text>
</comment>
<evidence type="ECO:0000313" key="9">
    <source>
        <dbReference type="Proteomes" id="UP000054709"/>
    </source>
</evidence>
<evidence type="ECO:0000256" key="6">
    <source>
        <dbReference type="ARBA" id="ARBA00047561"/>
    </source>
</evidence>
<keyword evidence="5" id="KW-0627">Porphyrin biosynthesis</keyword>
<evidence type="ECO:0000256" key="4">
    <source>
        <dbReference type="ARBA" id="ARBA00023027"/>
    </source>
</evidence>
<protein>
    <recommendedName>
        <fullName evidence="2">precorrin-2 dehydrogenase</fullName>
        <ecNumber evidence="2">1.3.1.76</ecNumber>
    </recommendedName>
</protein>
<organism evidence="8 9">
    <name type="scientific">Paenibacillus etheri</name>
    <dbReference type="NCBI Taxonomy" id="1306852"/>
    <lineage>
        <taxon>Bacteria</taxon>
        <taxon>Bacillati</taxon>
        <taxon>Bacillota</taxon>
        <taxon>Bacilli</taxon>
        <taxon>Bacillales</taxon>
        <taxon>Paenibacillaceae</taxon>
        <taxon>Paenibacillus</taxon>
    </lineage>
</organism>